<dbReference type="InterPro" id="IPR016024">
    <property type="entry name" value="ARM-type_fold"/>
</dbReference>
<evidence type="ECO:0000256" key="5">
    <source>
        <dbReference type="ARBA" id="ARBA00023242"/>
    </source>
</evidence>
<feature type="region of interest" description="Disordered" evidence="6">
    <location>
        <begin position="132"/>
        <end position="168"/>
    </location>
</feature>
<feature type="compositionally biased region" description="Polar residues" evidence="6">
    <location>
        <begin position="1384"/>
        <end position="1393"/>
    </location>
</feature>
<dbReference type="GeneID" id="100678831"/>
<dbReference type="GO" id="GO:0036396">
    <property type="term" value="C:RNA N6-methyladenosine methyltransferase complex"/>
    <property type="evidence" value="ECO:0007669"/>
    <property type="project" value="TreeGrafter"/>
</dbReference>
<keyword evidence="9" id="KW-1185">Reference proteome</keyword>
<feature type="domain" description="Virilizer N-terminal" evidence="7">
    <location>
        <begin position="2"/>
        <end position="265"/>
    </location>
</feature>
<dbReference type="FunCoup" id="A0A7M7LS22">
    <property type="interactions" value="2341"/>
</dbReference>
<dbReference type="GO" id="GO:0005634">
    <property type="term" value="C:nucleus"/>
    <property type="evidence" value="ECO:0007669"/>
    <property type="project" value="UniProtKB-SubCell"/>
</dbReference>
<evidence type="ECO:0000256" key="1">
    <source>
        <dbReference type="ARBA" id="ARBA00004123"/>
    </source>
</evidence>
<comment type="subcellular location">
    <subcellularLocation>
        <location evidence="1">Nucleus</location>
    </subcellularLocation>
</comment>
<feature type="region of interest" description="Disordered" evidence="6">
    <location>
        <begin position="1371"/>
        <end position="1494"/>
    </location>
</feature>
<keyword evidence="4" id="KW-0508">mRNA splicing</keyword>
<dbReference type="PANTHER" id="PTHR23185">
    <property type="entry name" value="PROTEIN VIRILIZER HOMOLOG"/>
    <property type="match status" value="1"/>
</dbReference>
<reference evidence="8" key="1">
    <citation type="submission" date="2021-01" db="UniProtKB">
        <authorList>
            <consortium name="EnsemblMetazoa"/>
        </authorList>
    </citation>
    <scope>IDENTIFICATION</scope>
</reference>
<comment type="similarity">
    <text evidence="2">Belongs to the vir family.</text>
</comment>
<evidence type="ECO:0000313" key="9">
    <source>
        <dbReference type="Proteomes" id="UP000002358"/>
    </source>
</evidence>
<dbReference type="SUPFAM" id="SSF48371">
    <property type="entry name" value="ARM repeat"/>
    <property type="match status" value="1"/>
</dbReference>
<sequence>MDNTELLFFDTFSHDISEELNLDLVQFPKPVYISEVRIIPLGARVQADFPGGVRLGATNPSQFEIEFFVNDLSKPGASTFESLGGLEYKQNVHIQLECDRKHLPTDGLVLRGWYTTITLAVYGTLTKSLSNPQEVPVAAPPAPAPPVPVPEEEPAPVTNNVPAPEPEPEWFYENQAHQNTLQETCPVATPSPPVHAVPVVEPARTPSAEPPKVEQPQQWKEESSPVSHKTGKRPSTPPTESLVSLSPESISAEEEDGEREEAVERSDAIEPFEPILSDEDVMADDEPPVDFEIEAVQIDEMYAINPPDLLELEKREQFFEDKMDSSVIEKLQDIIVSLSKSVTNFSNASGQEKETFVHNCENLCATLGNFELCTQDFENLSNIVDAGLNVEFACSQPQPAYKVRHVKVGVRLAEALCRLSSGPEILLKVNAPQKLLSLCMRENVALPVKLAAIRAVDAALISPKIVEEFLKAENELYKLSLMMLDSAKLARLKYALSSLLRKVHVYESLSELKELTELEIMELTNAYAYATTLMAQPKRQLPASAQMEFEREHNRNPRKHLIAYFDHWKLAGRLLLVLCSPESDNNLIRASRQFLSLLADTKEGLLYLLKEAEVTKSLLKVLRYNECDGIGSTIAWRLQIVQCLIEIVHHPDDWTALRKLHSFLVYPEGVQAIINVIPMENFIDVLIPCLGNNNLAEFAAEIIATVVRYSSEVAIFQSRAADLLEKFASHFVLRDVIPHLNVAAQSSNWNYGDVTTLVSIVRKNAERASTLPGELTTACRILHYLVFPPNDDIDPMEPYVELKHRNALTQLFAADGLTALVNVMTNVAQFYEQPLLHRAAFKGRRRLVLISLLAPCVKLTRAILERLVKCMATEFKDLTAVVPLLGVYCLIEAMPSTNSTRMLSNEIIETLLVFTRAVDPDGSGNVAKSLWTQMLGEVLKMVSSNPCNFLPGLKLLARLLPPILTPKETSSQDKIRALGFRKLWSAHLQAQANSLTETLRLLCASWNTELLMLVSTVCKQLSDLAAPTALLVGRCLLDGILTANPLENNLPILALLADLTKHAPMKATLLTLTSPASRAQVKSDQKYPPVIEMMCTALKNTNDPNVQRELVDIFGTLCDYKLSLVQESAESFEKQLAHSIPSKEPLLVIIAALIEILASASKYSADIVETTLHILVTLTSHNYGLYHVKSCLENNPDALRNLLDYVAQAVSEKEEQEKDKESLPEHVVSFLDSLIHCKNPERTLSLRIPQLSSLISWDKENHPLTKISQATELVEALQVVEEKEDKEPLPEMLEPLLLPPEALLNQFAQRSTATVTTQKERIKKSLLEIQNENTVDLLALATELLPADFNLLAEAQRVCSKVPMHYTMHMKGQEEPQDSREAQKQINTPTAKTKQPFVAPMRGRSQYSNSMRGNSGGGGVGRGADPFRSRPPNTSRPPSLHVDDFVALETCGAQPTGPTGYNKLSIRGSSQSRGVIASSRSRPWVPETRPSYMR</sequence>
<evidence type="ECO:0000259" key="7">
    <source>
        <dbReference type="Pfam" id="PF15912"/>
    </source>
</evidence>
<evidence type="ECO:0000256" key="3">
    <source>
        <dbReference type="ARBA" id="ARBA00022664"/>
    </source>
</evidence>
<dbReference type="RefSeq" id="XP_008215390.1">
    <property type="nucleotide sequence ID" value="XM_008217168.4"/>
</dbReference>
<accession>A0A7M7LS22</accession>
<name>A0A7M7LS22_NASVI</name>
<dbReference type="InParanoid" id="A0A7M7LS22"/>
<dbReference type="SMR" id="A0A7M7LS22"/>
<protein>
    <recommendedName>
        <fullName evidence="7">Virilizer N-terminal domain-containing protein</fullName>
    </recommendedName>
</protein>
<dbReference type="GO" id="GO:0008380">
    <property type="term" value="P:RNA splicing"/>
    <property type="evidence" value="ECO:0007669"/>
    <property type="project" value="UniProtKB-KW"/>
</dbReference>
<feature type="compositionally biased region" description="Polar residues" evidence="6">
    <location>
        <begin position="238"/>
        <end position="247"/>
    </location>
</feature>
<proteinExistence type="inferred from homology"/>
<feature type="region of interest" description="Disordered" evidence="6">
    <location>
        <begin position="203"/>
        <end position="271"/>
    </location>
</feature>
<dbReference type="OrthoDB" id="2011702at2759"/>
<dbReference type="CTD" id="47869"/>
<dbReference type="InterPro" id="IPR026736">
    <property type="entry name" value="Virilizer"/>
</dbReference>
<evidence type="ECO:0000313" key="8">
    <source>
        <dbReference type="EnsemblMetazoa" id="XP_008215390"/>
    </source>
</evidence>
<feature type="compositionally biased region" description="Polar residues" evidence="6">
    <location>
        <begin position="1467"/>
        <end position="1481"/>
    </location>
</feature>
<dbReference type="InterPro" id="IPR031801">
    <property type="entry name" value="VIR_N"/>
</dbReference>
<evidence type="ECO:0000256" key="2">
    <source>
        <dbReference type="ARBA" id="ARBA00008371"/>
    </source>
</evidence>
<dbReference type="KEGG" id="nvi:100678831"/>
<organism evidence="8 9">
    <name type="scientific">Nasonia vitripennis</name>
    <name type="common">Parasitic wasp</name>
    <dbReference type="NCBI Taxonomy" id="7425"/>
    <lineage>
        <taxon>Eukaryota</taxon>
        <taxon>Metazoa</taxon>
        <taxon>Ecdysozoa</taxon>
        <taxon>Arthropoda</taxon>
        <taxon>Hexapoda</taxon>
        <taxon>Insecta</taxon>
        <taxon>Pterygota</taxon>
        <taxon>Neoptera</taxon>
        <taxon>Endopterygota</taxon>
        <taxon>Hymenoptera</taxon>
        <taxon>Apocrita</taxon>
        <taxon>Proctotrupomorpha</taxon>
        <taxon>Chalcidoidea</taxon>
        <taxon>Pteromalidae</taxon>
        <taxon>Pteromalinae</taxon>
        <taxon>Nasonia</taxon>
    </lineage>
</organism>
<dbReference type="Pfam" id="PF15912">
    <property type="entry name" value="VIR_N"/>
    <property type="match status" value="1"/>
</dbReference>
<keyword evidence="3" id="KW-0507">mRNA processing</keyword>
<feature type="compositionally biased region" description="Basic and acidic residues" evidence="6">
    <location>
        <begin position="1371"/>
        <end position="1383"/>
    </location>
</feature>
<dbReference type="EnsemblMetazoa" id="XM_008217168">
    <property type="protein sequence ID" value="XP_008215390"/>
    <property type="gene ID" value="LOC100678831"/>
</dbReference>
<dbReference type="GO" id="GO:0003723">
    <property type="term" value="F:RNA binding"/>
    <property type="evidence" value="ECO:0007669"/>
    <property type="project" value="TreeGrafter"/>
</dbReference>
<feature type="compositionally biased region" description="Low complexity" evidence="6">
    <location>
        <begin position="1430"/>
        <end position="1439"/>
    </location>
</feature>
<keyword evidence="5" id="KW-0539">Nucleus</keyword>
<dbReference type="Proteomes" id="UP000002358">
    <property type="component" value="Chromosome 1"/>
</dbReference>
<evidence type="ECO:0000256" key="6">
    <source>
        <dbReference type="SAM" id="MobiDB-lite"/>
    </source>
</evidence>
<feature type="compositionally biased region" description="Pro residues" evidence="6">
    <location>
        <begin position="138"/>
        <end position="149"/>
    </location>
</feature>
<dbReference type="GO" id="GO:0006397">
    <property type="term" value="P:mRNA processing"/>
    <property type="evidence" value="ECO:0007669"/>
    <property type="project" value="UniProtKB-KW"/>
</dbReference>
<evidence type="ECO:0000256" key="4">
    <source>
        <dbReference type="ARBA" id="ARBA00023187"/>
    </source>
</evidence>
<dbReference type="PANTHER" id="PTHR23185:SF0">
    <property type="entry name" value="PROTEIN VIRILIZER HOMOLOG"/>
    <property type="match status" value="1"/>
</dbReference>